<dbReference type="eggNOG" id="COG4124">
    <property type="taxonomic scope" value="Bacteria"/>
</dbReference>
<evidence type="ECO:0000313" key="10">
    <source>
        <dbReference type="Proteomes" id="UP000004913"/>
    </source>
</evidence>
<dbReference type="Proteomes" id="UP000004913">
    <property type="component" value="Unassembled WGS sequence"/>
</dbReference>
<dbReference type="GO" id="GO:0030246">
    <property type="term" value="F:carbohydrate binding"/>
    <property type="evidence" value="ECO:0007669"/>
    <property type="project" value="InterPro"/>
</dbReference>
<dbReference type="EMBL" id="ADLV01000018">
    <property type="protein sequence ID" value="EGK02344.1"/>
    <property type="molecule type" value="Genomic_DNA"/>
</dbReference>
<dbReference type="InterPro" id="IPR005084">
    <property type="entry name" value="CBM6"/>
</dbReference>
<gene>
    <name evidence="9" type="ORF">HMPREF9455_01614</name>
</gene>
<keyword evidence="4 5" id="KW-0326">Glycosidase</keyword>
<dbReference type="CDD" id="cd04086">
    <property type="entry name" value="CBM35_mannanase-like"/>
    <property type="match status" value="1"/>
</dbReference>
<dbReference type="PROSITE" id="PS51764">
    <property type="entry name" value="GH26"/>
    <property type="match status" value="1"/>
</dbReference>
<dbReference type="InterPro" id="IPR017853">
    <property type="entry name" value="GH"/>
</dbReference>
<dbReference type="STRING" id="742766.HMPREF9455_01614"/>
<evidence type="ECO:0000256" key="5">
    <source>
        <dbReference type="PROSITE-ProRule" id="PRU01100"/>
    </source>
</evidence>
<evidence type="ECO:0000256" key="4">
    <source>
        <dbReference type="ARBA" id="ARBA00023295"/>
    </source>
</evidence>
<sequence>MRKLLFLFVSLTCLLSACSDDDDKKEEINARSPKALFSTPAHESLDVLLDSEVSIVYNTPVVVDENNGIKVNGADATVSVNDRKLIFNISLEKNKTYEIVVPAGAVKNTVGEAASETRLSFSTISDTKSIEAEDATLSGGAVVENSLSGFSGTGYVNQKDGDITFKVIMPETGMYKVDFRYSNGNSRKENDLVVNGTQLSTISFDATDEWKTLGINKINLKSGENIITVKKNWGWINLDYIEISPASDGIPFDIAANLITPNPSAEAIKVYTFLKENFEKKVISGAMANYSTGIEEAQWMYDNTGKWPALTGFDYINYTRDWNTINFTELTDNAKAWWNENGLVTILWHWRDPLKKSDGFYTKDTSFDVSKISDTNSDEYKAMIADIDVIASYLKQLKDAKVPVIWRPLHEASGEWFWWGAKGAEPCKKLWKLMFDRLVNHHQLNNLIWVWTSDSAGSATDWYPGEEYVDIIGMDIYSDENQHGSQYVAFDKVKEIFAGKKMLTLSECGSIPNIDAMFEYGDTWSWFMPWNGDYTRSDKHNGASFFTDLFSNDRVITRDQMPNFK</sequence>
<dbReference type="InterPro" id="IPR000805">
    <property type="entry name" value="Glyco_hydro_26"/>
</dbReference>
<dbReference type="RefSeq" id="WP_006799129.1">
    <property type="nucleotide sequence ID" value="NZ_GL891981.1"/>
</dbReference>
<dbReference type="PROSITE" id="PS51257">
    <property type="entry name" value="PROKAR_LIPOPROTEIN"/>
    <property type="match status" value="1"/>
</dbReference>
<evidence type="ECO:0000256" key="6">
    <source>
        <dbReference type="SAM" id="SignalP"/>
    </source>
</evidence>
<keyword evidence="10" id="KW-1185">Reference proteome</keyword>
<dbReference type="PROSITE" id="PS51175">
    <property type="entry name" value="CBM6"/>
    <property type="match status" value="1"/>
</dbReference>
<dbReference type="SUPFAM" id="SSF49785">
    <property type="entry name" value="Galactose-binding domain-like"/>
    <property type="match status" value="1"/>
</dbReference>
<accession>F5IWZ7</accession>
<dbReference type="AlphaFoldDB" id="F5IWZ7"/>
<dbReference type="PANTHER" id="PTHR40079">
    <property type="entry name" value="MANNAN ENDO-1,4-BETA-MANNOSIDASE E-RELATED"/>
    <property type="match status" value="1"/>
</dbReference>
<feature type="domain" description="CBM6" evidence="7">
    <location>
        <begin position="128"/>
        <end position="244"/>
    </location>
</feature>
<dbReference type="SUPFAM" id="SSF51445">
    <property type="entry name" value="(Trans)glycosidases"/>
    <property type="match status" value="1"/>
</dbReference>
<protein>
    <recommendedName>
        <fullName evidence="11">GH26 domain-containing protein</fullName>
    </recommendedName>
</protein>
<dbReference type="Pfam" id="PF13205">
    <property type="entry name" value="Big_5"/>
    <property type="match status" value="1"/>
</dbReference>
<feature type="active site" description="Nucleophile" evidence="5">
    <location>
        <position position="507"/>
    </location>
</feature>
<feature type="active site" description="Proton donor" evidence="5">
    <location>
        <position position="411"/>
    </location>
</feature>
<evidence type="ECO:0000256" key="1">
    <source>
        <dbReference type="ARBA" id="ARBA00007754"/>
    </source>
</evidence>
<dbReference type="PANTHER" id="PTHR40079:SF4">
    <property type="entry name" value="GH26 DOMAIN-CONTAINING PROTEIN-RELATED"/>
    <property type="match status" value="1"/>
</dbReference>
<dbReference type="PRINTS" id="PR00739">
    <property type="entry name" value="GLHYDRLASE26"/>
</dbReference>
<dbReference type="Pfam" id="PF02156">
    <property type="entry name" value="Glyco_hydro_26"/>
    <property type="match status" value="1"/>
</dbReference>
<dbReference type="Pfam" id="PF16990">
    <property type="entry name" value="CBM_35"/>
    <property type="match status" value="1"/>
</dbReference>
<dbReference type="InterPro" id="IPR008979">
    <property type="entry name" value="Galactose-bd-like_sf"/>
</dbReference>
<evidence type="ECO:0008006" key="11">
    <source>
        <dbReference type="Google" id="ProtNLM"/>
    </source>
</evidence>
<dbReference type="GO" id="GO:0016985">
    <property type="term" value="F:mannan endo-1,4-beta-mannosidase activity"/>
    <property type="evidence" value="ECO:0007669"/>
    <property type="project" value="InterPro"/>
</dbReference>
<keyword evidence="3 5" id="KW-0378">Hydrolase</keyword>
<name>F5IWZ7_9BACT</name>
<dbReference type="OrthoDB" id="9803686at2"/>
<evidence type="ECO:0000313" key="9">
    <source>
        <dbReference type="EMBL" id="EGK02344.1"/>
    </source>
</evidence>
<feature type="domain" description="GH26" evidence="8">
    <location>
        <begin position="265"/>
        <end position="559"/>
    </location>
</feature>
<evidence type="ECO:0000256" key="3">
    <source>
        <dbReference type="ARBA" id="ARBA00022801"/>
    </source>
</evidence>
<comment type="caution">
    <text evidence="9">The sequence shown here is derived from an EMBL/GenBank/DDBJ whole genome shotgun (WGS) entry which is preliminary data.</text>
</comment>
<organism evidence="9 10">
    <name type="scientific">Dysgonomonas gadei ATCC BAA-286</name>
    <dbReference type="NCBI Taxonomy" id="742766"/>
    <lineage>
        <taxon>Bacteria</taxon>
        <taxon>Pseudomonadati</taxon>
        <taxon>Bacteroidota</taxon>
        <taxon>Bacteroidia</taxon>
        <taxon>Bacteroidales</taxon>
        <taxon>Dysgonomonadaceae</taxon>
        <taxon>Dysgonomonas</taxon>
    </lineage>
</organism>
<dbReference type="Gene3D" id="2.60.120.260">
    <property type="entry name" value="Galactose-binding domain-like"/>
    <property type="match status" value="1"/>
</dbReference>
<reference evidence="9 10" key="1">
    <citation type="submission" date="2011-04" db="EMBL/GenBank/DDBJ databases">
        <title>The Genome Sequence of Dysgonomonas gadei ATCC BAA-286.</title>
        <authorList>
            <consortium name="The Broad Institute Genome Sequencing Platform"/>
            <person name="Earl A."/>
            <person name="Ward D."/>
            <person name="Feldgarden M."/>
            <person name="Gevers D."/>
            <person name="Pudlo N."/>
            <person name="Martens E."/>
            <person name="Allen-Vercoe E."/>
            <person name="Young S.K."/>
            <person name="Zeng Q."/>
            <person name="Gargeya S."/>
            <person name="Fitzgerald M."/>
            <person name="Haas B."/>
            <person name="Abouelleil A."/>
            <person name="Alvarado L."/>
            <person name="Arachchi H.M."/>
            <person name="Berlin A."/>
            <person name="Brown A."/>
            <person name="Chapman S.B."/>
            <person name="Chen Z."/>
            <person name="Dunbar C."/>
            <person name="Freedman E."/>
            <person name="Gearin G."/>
            <person name="Gellesch M."/>
            <person name="Goldberg J."/>
            <person name="Griggs A."/>
            <person name="Gujja S."/>
            <person name="Heiman D."/>
            <person name="Howarth C."/>
            <person name="Larson L."/>
            <person name="Lui A."/>
            <person name="MacDonald P.J.P."/>
            <person name="Mehta T."/>
            <person name="Montmayeur A."/>
            <person name="Murphy C."/>
            <person name="Neiman D."/>
            <person name="Pearson M."/>
            <person name="Priest M."/>
            <person name="Roberts A."/>
            <person name="Saif S."/>
            <person name="Shea T."/>
            <person name="Shenoy N."/>
            <person name="Sisk P."/>
            <person name="Stolte C."/>
            <person name="Sykes S."/>
            <person name="Yandava C."/>
            <person name="Wortman J."/>
            <person name="Nusbaum C."/>
            <person name="Birren B."/>
        </authorList>
    </citation>
    <scope>NUCLEOTIDE SEQUENCE [LARGE SCALE GENOMIC DNA]</scope>
    <source>
        <strain evidence="9 10">ATCC BAA-286</strain>
    </source>
</reference>
<evidence type="ECO:0000259" key="7">
    <source>
        <dbReference type="PROSITE" id="PS51175"/>
    </source>
</evidence>
<dbReference type="Gene3D" id="3.20.20.80">
    <property type="entry name" value="Glycosidases"/>
    <property type="match status" value="1"/>
</dbReference>
<dbReference type="HOGENOM" id="CLU_016930_1_1_10"/>
<dbReference type="InterPro" id="IPR022790">
    <property type="entry name" value="GH26_dom"/>
</dbReference>
<comment type="similarity">
    <text evidence="1 5">Belongs to the glycosyl hydrolase 26 family.</text>
</comment>
<keyword evidence="2 6" id="KW-0732">Signal</keyword>
<evidence type="ECO:0000256" key="2">
    <source>
        <dbReference type="ARBA" id="ARBA00022729"/>
    </source>
</evidence>
<feature type="signal peptide" evidence="6">
    <location>
        <begin position="1"/>
        <end position="19"/>
    </location>
</feature>
<dbReference type="GO" id="GO:0006080">
    <property type="term" value="P:substituted mannan metabolic process"/>
    <property type="evidence" value="ECO:0007669"/>
    <property type="project" value="InterPro"/>
</dbReference>
<dbReference type="InterPro" id="IPR032812">
    <property type="entry name" value="SbsA_Ig"/>
</dbReference>
<evidence type="ECO:0000259" key="8">
    <source>
        <dbReference type="PROSITE" id="PS51764"/>
    </source>
</evidence>
<proteinExistence type="inferred from homology"/>
<feature type="chain" id="PRO_5003328493" description="GH26 domain-containing protein" evidence="6">
    <location>
        <begin position="20"/>
        <end position="565"/>
    </location>
</feature>